<name>A0A0D7WV13_9BACL</name>
<dbReference type="AlphaFoldDB" id="A0A0D7WV13"/>
<gene>
    <name evidence="2" type="ORF">QD47_26180</name>
</gene>
<dbReference type="PANTHER" id="PTHR40112:SF1">
    <property type="entry name" value="H2HPP ISOMERASE"/>
    <property type="match status" value="1"/>
</dbReference>
<dbReference type="OrthoDB" id="9811153at2"/>
<evidence type="ECO:0000259" key="1">
    <source>
        <dbReference type="Pfam" id="PF07883"/>
    </source>
</evidence>
<dbReference type="Proteomes" id="UP000032534">
    <property type="component" value="Unassembled WGS sequence"/>
</dbReference>
<dbReference type="PANTHER" id="PTHR40112">
    <property type="entry name" value="H2HPP ISOMERASE"/>
    <property type="match status" value="1"/>
</dbReference>
<evidence type="ECO:0000313" key="3">
    <source>
        <dbReference type="Proteomes" id="UP000032534"/>
    </source>
</evidence>
<sequence>MIIENGEAKTHVIDGSSSRKILGMGGTLMMVEVTFRKGGVGEVHSHDKHEQVSYIVKGSFEVRVGDETRILKAGDSFYAGYNVLHGVKALEDSVILDVFNPFREDFLEDQQ</sequence>
<dbReference type="InterPro" id="IPR025499">
    <property type="entry name" value="KdgF"/>
</dbReference>
<dbReference type="CDD" id="cd02238">
    <property type="entry name" value="cupin_KdgF"/>
    <property type="match status" value="1"/>
</dbReference>
<comment type="caution">
    <text evidence="2">The sequence shown here is derived from an EMBL/GenBank/DDBJ whole genome shotgun (WGS) entry which is preliminary data.</text>
</comment>
<dbReference type="InterPro" id="IPR013096">
    <property type="entry name" value="Cupin_2"/>
</dbReference>
<keyword evidence="3" id="KW-1185">Reference proteome</keyword>
<feature type="domain" description="Cupin type-2" evidence="1">
    <location>
        <begin position="32"/>
        <end position="95"/>
    </location>
</feature>
<organism evidence="2 3">
    <name type="scientific">Paenibacillus terrae</name>
    <dbReference type="NCBI Taxonomy" id="159743"/>
    <lineage>
        <taxon>Bacteria</taxon>
        <taxon>Bacillati</taxon>
        <taxon>Bacillota</taxon>
        <taxon>Bacilli</taxon>
        <taxon>Bacillales</taxon>
        <taxon>Paenibacillaceae</taxon>
        <taxon>Paenibacillus</taxon>
    </lineage>
</organism>
<dbReference type="Gene3D" id="2.60.120.10">
    <property type="entry name" value="Jelly Rolls"/>
    <property type="match status" value="1"/>
</dbReference>
<dbReference type="InterPro" id="IPR014710">
    <property type="entry name" value="RmlC-like_jellyroll"/>
</dbReference>
<accession>A0A0D7WV13</accession>
<dbReference type="InterPro" id="IPR052535">
    <property type="entry name" value="Bacilysin_H2HPP_isomerase"/>
</dbReference>
<evidence type="ECO:0000313" key="2">
    <source>
        <dbReference type="EMBL" id="KJD42814.1"/>
    </source>
</evidence>
<dbReference type="PIRSF" id="PIRSF029883">
    <property type="entry name" value="KdgF"/>
    <property type="match status" value="1"/>
</dbReference>
<dbReference type="RefSeq" id="WP_044648869.1">
    <property type="nucleotide sequence ID" value="NZ_JTHP01000084.1"/>
</dbReference>
<dbReference type="EMBL" id="JTHP01000084">
    <property type="protein sequence ID" value="KJD42814.1"/>
    <property type="molecule type" value="Genomic_DNA"/>
</dbReference>
<dbReference type="Pfam" id="PF07883">
    <property type="entry name" value="Cupin_2"/>
    <property type="match status" value="1"/>
</dbReference>
<proteinExistence type="predicted"/>
<reference evidence="2 3" key="1">
    <citation type="submission" date="2014-11" db="EMBL/GenBank/DDBJ databases">
        <title>Draft Genome Sequences of Paenibacillus polymyxa NRRL B-30509 and Paenibacillus terrae NRRL B-30644, Strains from a Poultry Environment that Produce Tridecaptin A and Paenicidins.</title>
        <authorList>
            <person name="van Belkum M.J."/>
            <person name="Lohans C.T."/>
            <person name="Vederas J.C."/>
        </authorList>
    </citation>
    <scope>NUCLEOTIDE SEQUENCE [LARGE SCALE GENOMIC DNA]</scope>
    <source>
        <strain evidence="2 3">NRRL B-30644</strain>
    </source>
</reference>
<dbReference type="PATRIC" id="fig|159743.3.peg.5807"/>
<dbReference type="InterPro" id="IPR011051">
    <property type="entry name" value="RmlC_Cupin_sf"/>
</dbReference>
<dbReference type="SUPFAM" id="SSF51182">
    <property type="entry name" value="RmlC-like cupins"/>
    <property type="match status" value="1"/>
</dbReference>
<protein>
    <submittedName>
        <fullName evidence="2">Pectin degradation protein</fullName>
    </submittedName>
</protein>